<dbReference type="EMBL" id="JBBPBM010000013">
    <property type="protein sequence ID" value="KAK8562217.1"/>
    <property type="molecule type" value="Genomic_DNA"/>
</dbReference>
<name>A0ABR2EM12_9ROSI</name>
<keyword evidence="3" id="KW-1185">Reference proteome</keyword>
<gene>
    <name evidence="2" type="ORF">V6N12_049264</name>
</gene>
<feature type="compositionally biased region" description="Basic and acidic residues" evidence="1">
    <location>
        <begin position="1"/>
        <end position="14"/>
    </location>
</feature>
<protein>
    <submittedName>
        <fullName evidence="2">Uncharacterized protein</fullName>
    </submittedName>
</protein>
<evidence type="ECO:0000313" key="3">
    <source>
        <dbReference type="Proteomes" id="UP001472677"/>
    </source>
</evidence>
<feature type="region of interest" description="Disordered" evidence="1">
    <location>
        <begin position="1"/>
        <end position="75"/>
    </location>
</feature>
<comment type="caution">
    <text evidence="2">The sequence shown here is derived from an EMBL/GenBank/DDBJ whole genome shotgun (WGS) entry which is preliminary data.</text>
</comment>
<evidence type="ECO:0000313" key="2">
    <source>
        <dbReference type="EMBL" id="KAK8562217.1"/>
    </source>
</evidence>
<sequence length="98" mass="11254">MNAVHVRDQKHELTPPRNRYPCDNGNKKVTAIPPRDIVYKQDNQLSGLRDKSITQQDALPRSEYPPRYLPGQDPLSLFETSPLSSCLVRSSKHQNRRS</sequence>
<evidence type="ECO:0000256" key="1">
    <source>
        <dbReference type="SAM" id="MobiDB-lite"/>
    </source>
</evidence>
<reference evidence="2 3" key="1">
    <citation type="journal article" date="2024" name="G3 (Bethesda)">
        <title>Genome assembly of Hibiscus sabdariffa L. provides insights into metabolisms of medicinal natural products.</title>
        <authorList>
            <person name="Kim T."/>
        </authorList>
    </citation>
    <scope>NUCLEOTIDE SEQUENCE [LARGE SCALE GENOMIC DNA]</scope>
    <source>
        <strain evidence="2">TK-2024</strain>
        <tissue evidence="2">Old leaves</tissue>
    </source>
</reference>
<dbReference type="Proteomes" id="UP001472677">
    <property type="component" value="Unassembled WGS sequence"/>
</dbReference>
<organism evidence="2 3">
    <name type="scientific">Hibiscus sabdariffa</name>
    <name type="common">roselle</name>
    <dbReference type="NCBI Taxonomy" id="183260"/>
    <lineage>
        <taxon>Eukaryota</taxon>
        <taxon>Viridiplantae</taxon>
        <taxon>Streptophyta</taxon>
        <taxon>Embryophyta</taxon>
        <taxon>Tracheophyta</taxon>
        <taxon>Spermatophyta</taxon>
        <taxon>Magnoliopsida</taxon>
        <taxon>eudicotyledons</taxon>
        <taxon>Gunneridae</taxon>
        <taxon>Pentapetalae</taxon>
        <taxon>rosids</taxon>
        <taxon>malvids</taxon>
        <taxon>Malvales</taxon>
        <taxon>Malvaceae</taxon>
        <taxon>Malvoideae</taxon>
        <taxon>Hibiscus</taxon>
    </lineage>
</organism>
<accession>A0ABR2EM12</accession>
<proteinExistence type="predicted"/>